<dbReference type="InterPro" id="IPR016024">
    <property type="entry name" value="ARM-type_fold"/>
</dbReference>
<reference evidence="1 2" key="1">
    <citation type="submission" date="2013-07" db="EMBL/GenBank/DDBJ databases">
        <authorList>
            <person name="Stoco P.H."/>
            <person name="Wagner G."/>
            <person name="Gerber A."/>
            <person name="Zaha A."/>
            <person name="Thompson C."/>
            <person name="Bartholomeu D.C."/>
            <person name="Luckemeyer D.D."/>
            <person name="Bahia D."/>
            <person name="Loreto E."/>
            <person name="Prestes E.B."/>
            <person name="Lima F.M."/>
            <person name="Rodrigues-Luiz G."/>
            <person name="Vallejo G.A."/>
            <person name="Filho J.F."/>
            <person name="Monteiro K.M."/>
            <person name="Tyler K.M."/>
            <person name="de Almeida L.G."/>
            <person name="Ortiz M.F."/>
            <person name="Siervo M.A."/>
            <person name="de Moraes M.H."/>
            <person name="Cunha O.L."/>
            <person name="Mendonca-Neto R."/>
            <person name="Silva R."/>
            <person name="Teixeira S.M."/>
            <person name="Murta S.M."/>
            <person name="Sincero T.C."/>
            <person name="Mendes T.A."/>
            <person name="Urmenyi T.P."/>
            <person name="Silva V.G."/>
            <person name="da Rocha W.D."/>
            <person name="Andersson B."/>
            <person name="Romanha A.J."/>
            <person name="Steindel M."/>
            <person name="de Vasconcelos A.T."/>
            <person name="Grisard E.C."/>
        </authorList>
    </citation>
    <scope>NUCLEOTIDE SEQUENCE [LARGE SCALE GENOMIC DNA]</scope>
    <source>
        <strain evidence="1 2">SC58</strain>
    </source>
</reference>
<gene>
    <name evidence="1" type="ORF">TRSC58_05259</name>
</gene>
<protein>
    <submittedName>
        <fullName evidence="1">Uncharacterized protein</fullName>
    </submittedName>
</protein>
<dbReference type="EMBL" id="AUPL01005259">
    <property type="protein sequence ID" value="ESL07058.1"/>
    <property type="molecule type" value="Genomic_DNA"/>
</dbReference>
<name>A0A061IVB2_TRYRA</name>
<evidence type="ECO:0000313" key="2">
    <source>
        <dbReference type="Proteomes" id="UP000031737"/>
    </source>
</evidence>
<dbReference type="OrthoDB" id="244899at2759"/>
<organism evidence="1 2">
    <name type="scientific">Trypanosoma rangeli SC58</name>
    <dbReference type="NCBI Taxonomy" id="429131"/>
    <lineage>
        <taxon>Eukaryota</taxon>
        <taxon>Discoba</taxon>
        <taxon>Euglenozoa</taxon>
        <taxon>Kinetoplastea</taxon>
        <taxon>Metakinetoplastina</taxon>
        <taxon>Trypanosomatida</taxon>
        <taxon>Trypanosomatidae</taxon>
        <taxon>Trypanosoma</taxon>
        <taxon>Herpetosoma</taxon>
    </lineage>
</organism>
<dbReference type="VEuPathDB" id="TriTrypDB:TRSC58_05259"/>
<dbReference type="Gene3D" id="1.25.10.10">
    <property type="entry name" value="Leucine-rich Repeat Variant"/>
    <property type="match status" value="1"/>
</dbReference>
<keyword evidence="2" id="KW-1185">Reference proteome</keyword>
<evidence type="ECO:0000313" key="1">
    <source>
        <dbReference type="EMBL" id="ESL07058.1"/>
    </source>
</evidence>
<dbReference type="SUPFAM" id="SSF48371">
    <property type="entry name" value="ARM repeat"/>
    <property type="match status" value="1"/>
</dbReference>
<accession>A0A061IVB2</accession>
<dbReference type="InterPro" id="IPR011989">
    <property type="entry name" value="ARM-like"/>
</dbReference>
<proteinExistence type="predicted"/>
<dbReference type="Proteomes" id="UP000031737">
    <property type="component" value="Unassembled WGS sequence"/>
</dbReference>
<dbReference type="AlphaFoldDB" id="A0A061IVB2"/>
<comment type="caution">
    <text evidence="1">The sequence shown here is derived from an EMBL/GenBank/DDBJ whole genome shotgun (WGS) entry which is preliminary data.</text>
</comment>
<sequence>MSWCTAAEVAELIRVSRLHHGVAEAERKAADLRLIELHASAVNFGDALVEVAAASDALSCSVRLAAALTLESFVTERGWCEGVGFSDKERVLAALLMSLRGASLATAVADVRLNSLLCSCLCRIICFEYPTTCWDAFIDECVSAVVSADATEQQAGCGLVQRTILLRLAENCASKAALWWRLASDVVRRLVEWAKVYGGGGESRVLCLRVVLHLMRRRPRLSEVTEAERPTSSFIFSDEFRGIVGRSLEEGASAFESRGPCTPLLEECGLLLDVAQHLLSDDSFARVVFRATIYLLSSCEAAYLAGVAKPTQTPLRSSFGPFGRFGYGTLTGRFNVTFRTRSYGSVRLPYDGTVTG</sequence>